<evidence type="ECO:0000313" key="6">
    <source>
        <dbReference type="EMBL" id="GFE10822.1"/>
    </source>
</evidence>
<comment type="cofactor">
    <cofactor evidence="1">
        <name>FAD</name>
        <dbReference type="ChEBI" id="CHEBI:57692"/>
    </cofactor>
</comment>
<dbReference type="GO" id="GO:0071949">
    <property type="term" value="F:FAD binding"/>
    <property type="evidence" value="ECO:0007669"/>
    <property type="project" value="InterPro"/>
</dbReference>
<organism evidence="6 7">
    <name type="scientific">Streptomyces caniferus</name>
    <dbReference type="NCBI Taxonomy" id="285557"/>
    <lineage>
        <taxon>Bacteria</taxon>
        <taxon>Bacillati</taxon>
        <taxon>Actinomycetota</taxon>
        <taxon>Actinomycetes</taxon>
        <taxon>Kitasatosporales</taxon>
        <taxon>Streptomycetaceae</taxon>
        <taxon>Streptomyces</taxon>
    </lineage>
</organism>
<feature type="region of interest" description="Disordered" evidence="4">
    <location>
        <begin position="1"/>
        <end position="21"/>
    </location>
</feature>
<accession>A0A640SJD4</accession>
<dbReference type="EMBL" id="BLIN01000005">
    <property type="protein sequence ID" value="GFE10822.1"/>
    <property type="molecule type" value="Genomic_DNA"/>
</dbReference>
<dbReference type="GO" id="GO:0016709">
    <property type="term" value="F:oxidoreductase activity, acting on paired donors, with incorporation or reduction of molecular oxygen, NAD(P)H as one donor, and incorporation of one atom of oxygen"/>
    <property type="evidence" value="ECO:0007669"/>
    <property type="project" value="UniProtKB-ARBA"/>
</dbReference>
<dbReference type="OrthoDB" id="8670884at2"/>
<dbReference type="AlphaFoldDB" id="A0A640SJD4"/>
<dbReference type="SUPFAM" id="SSF51905">
    <property type="entry name" value="FAD/NAD(P)-binding domain"/>
    <property type="match status" value="1"/>
</dbReference>
<keyword evidence="3" id="KW-0274">FAD</keyword>
<evidence type="ECO:0000313" key="7">
    <source>
        <dbReference type="Proteomes" id="UP000435837"/>
    </source>
</evidence>
<feature type="domain" description="FAD-binding" evidence="5">
    <location>
        <begin position="23"/>
        <end position="356"/>
    </location>
</feature>
<evidence type="ECO:0000256" key="3">
    <source>
        <dbReference type="ARBA" id="ARBA00022827"/>
    </source>
</evidence>
<gene>
    <name evidence="6" type="ORF">Scani_70900</name>
</gene>
<dbReference type="PRINTS" id="PR00420">
    <property type="entry name" value="RNGMNOXGNASE"/>
</dbReference>
<dbReference type="Proteomes" id="UP000435837">
    <property type="component" value="Unassembled WGS sequence"/>
</dbReference>
<evidence type="ECO:0000259" key="5">
    <source>
        <dbReference type="Pfam" id="PF01494"/>
    </source>
</evidence>
<dbReference type="Pfam" id="PF01494">
    <property type="entry name" value="FAD_binding_3"/>
    <property type="match status" value="1"/>
</dbReference>
<sequence>MDAMNHRTGPDGPATGEAPAARDTDVIVVGAGPTGLLLAGDLAEAGLGVTLLERRPATISNLTRALAVHARTLEQLDARGLADELVAGGHRLSAIRLFGDAAFDATRLRSRFPFVLITPQFEVERLLERRARHAGVDFRHDSEVLGLDQDADGVTVRFRTAEGVGGLRAAYVVGTDGVHSSIREAIGLPFPGKSVIRSLVLADVRLAQEPESPFTVNANDDAFALIGSFGDGWYRVIGWNRHRQADDDAPADLDEVRECIRLALGRDYGMYDARWVSRFHSDERQAPEYRVGRVFLAGDAAHVHSPAGGQGMNTGLQDAANLSWKLAAVLRGHSPESLLDSYQAERHPVGKQVLRSSGALIRLALLHTAPGRAVRTFAARVFNHLGPLSGRAIRAVSGIGIAYAAGPGAHPLAGRRAPDIRLAGGDRLYALLRQGKFVLLTPADEPGGPRPAADRGVTASWRSARRTALLVRPDGYIAWATDVTAPAERATALRSALLHWTGAAPEDHDSAGEDGDSIGTARPAALTPPAHAADTPGGR</sequence>
<proteinExistence type="predicted"/>
<evidence type="ECO:0000256" key="2">
    <source>
        <dbReference type="ARBA" id="ARBA00022630"/>
    </source>
</evidence>
<evidence type="ECO:0000256" key="4">
    <source>
        <dbReference type="SAM" id="MobiDB-lite"/>
    </source>
</evidence>
<dbReference type="InterPro" id="IPR036188">
    <property type="entry name" value="FAD/NAD-bd_sf"/>
</dbReference>
<dbReference type="Gene3D" id="3.50.50.60">
    <property type="entry name" value="FAD/NAD(P)-binding domain"/>
    <property type="match status" value="1"/>
</dbReference>
<reference evidence="6 7" key="1">
    <citation type="submission" date="2019-12" db="EMBL/GenBank/DDBJ databases">
        <title>Whole genome shotgun sequence of Streptomyces caniferus NBRC 15389.</title>
        <authorList>
            <person name="Ichikawa N."/>
            <person name="Kimura A."/>
            <person name="Kitahashi Y."/>
            <person name="Komaki H."/>
            <person name="Tamura T."/>
        </authorList>
    </citation>
    <scope>NUCLEOTIDE SEQUENCE [LARGE SCALE GENOMIC DNA]</scope>
    <source>
        <strain evidence="6 7">NBRC 15389</strain>
    </source>
</reference>
<dbReference type="PANTHER" id="PTHR43004:SF19">
    <property type="entry name" value="BINDING MONOOXYGENASE, PUTATIVE (JCVI)-RELATED"/>
    <property type="match status" value="1"/>
</dbReference>
<dbReference type="InterPro" id="IPR002938">
    <property type="entry name" value="FAD-bd"/>
</dbReference>
<dbReference type="Pfam" id="PF21274">
    <property type="entry name" value="Rng_hyd_C"/>
    <property type="match status" value="1"/>
</dbReference>
<evidence type="ECO:0000256" key="1">
    <source>
        <dbReference type="ARBA" id="ARBA00001974"/>
    </source>
</evidence>
<dbReference type="PANTHER" id="PTHR43004">
    <property type="entry name" value="TRK SYSTEM POTASSIUM UPTAKE PROTEIN"/>
    <property type="match status" value="1"/>
</dbReference>
<name>A0A640SJD4_9ACTN</name>
<dbReference type="InterPro" id="IPR050641">
    <property type="entry name" value="RIFMO-like"/>
</dbReference>
<dbReference type="RefSeq" id="WP_159481591.1">
    <property type="nucleotide sequence ID" value="NZ_BAAATH010000012.1"/>
</dbReference>
<protein>
    <submittedName>
        <fullName evidence="6">FAD-dependent oxidoreductase</fullName>
    </submittedName>
</protein>
<keyword evidence="2" id="KW-0285">Flavoprotein</keyword>
<dbReference type="Gene3D" id="3.30.70.2450">
    <property type="match status" value="1"/>
</dbReference>
<comment type="caution">
    <text evidence="6">The sequence shown here is derived from an EMBL/GenBank/DDBJ whole genome shotgun (WGS) entry which is preliminary data.</text>
</comment>
<dbReference type="Gene3D" id="3.40.30.120">
    <property type="match status" value="1"/>
</dbReference>
<feature type="region of interest" description="Disordered" evidence="4">
    <location>
        <begin position="504"/>
        <end position="539"/>
    </location>
</feature>